<dbReference type="AlphaFoldDB" id="A0A0L0F667"/>
<feature type="non-terminal residue" evidence="1">
    <location>
        <position position="1"/>
    </location>
</feature>
<feature type="non-terminal residue" evidence="1">
    <location>
        <position position="64"/>
    </location>
</feature>
<name>A0A0L0F667_9EUKA</name>
<organism evidence="1 2">
    <name type="scientific">Sphaeroforma arctica JP610</name>
    <dbReference type="NCBI Taxonomy" id="667725"/>
    <lineage>
        <taxon>Eukaryota</taxon>
        <taxon>Ichthyosporea</taxon>
        <taxon>Ichthyophonida</taxon>
        <taxon>Sphaeroforma</taxon>
    </lineage>
</organism>
<dbReference type="RefSeq" id="XP_014146117.1">
    <property type="nucleotide sequence ID" value="XM_014290642.1"/>
</dbReference>
<dbReference type="Proteomes" id="UP000054560">
    <property type="component" value="Unassembled WGS sequence"/>
</dbReference>
<accession>A0A0L0F667</accession>
<dbReference type="OrthoDB" id="10254903at2759"/>
<dbReference type="InterPro" id="IPR013785">
    <property type="entry name" value="Aldolase_TIM"/>
</dbReference>
<evidence type="ECO:0000313" key="2">
    <source>
        <dbReference type="Proteomes" id="UP000054560"/>
    </source>
</evidence>
<dbReference type="EMBL" id="KQ247395">
    <property type="protein sequence ID" value="KNC72215.1"/>
    <property type="molecule type" value="Genomic_DNA"/>
</dbReference>
<evidence type="ECO:0000313" key="1">
    <source>
        <dbReference type="EMBL" id="KNC72215.1"/>
    </source>
</evidence>
<reference evidence="1 2" key="1">
    <citation type="submission" date="2011-02" db="EMBL/GenBank/DDBJ databases">
        <title>The Genome Sequence of Sphaeroforma arctica JP610.</title>
        <authorList>
            <consortium name="The Broad Institute Genome Sequencing Platform"/>
            <person name="Russ C."/>
            <person name="Cuomo C."/>
            <person name="Young S.K."/>
            <person name="Zeng Q."/>
            <person name="Gargeya S."/>
            <person name="Alvarado L."/>
            <person name="Berlin A."/>
            <person name="Chapman S.B."/>
            <person name="Chen Z."/>
            <person name="Freedman E."/>
            <person name="Gellesch M."/>
            <person name="Goldberg J."/>
            <person name="Griggs A."/>
            <person name="Gujja S."/>
            <person name="Heilman E."/>
            <person name="Heiman D."/>
            <person name="Howarth C."/>
            <person name="Mehta T."/>
            <person name="Neiman D."/>
            <person name="Pearson M."/>
            <person name="Roberts A."/>
            <person name="Saif S."/>
            <person name="Shea T."/>
            <person name="Shenoy N."/>
            <person name="Sisk P."/>
            <person name="Stolte C."/>
            <person name="Sykes S."/>
            <person name="White J."/>
            <person name="Yandava C."/>
            <person name="Burger G."/>
            <person name="Gray M.W."/>
            <person name="Holland P.W.H."/>
            <person name="King N."/>
            <person name="Lang F.B.F."/>
            <person name="Roger A.J."/>
            <person name="Ruiz-Trillo I."/>
            <person name="Haas B."/>
            <person name="Nusbaum C."/>
            <person name="Birren B."/>
        </authorList>
    </citation>
    <scope>NUCLEOTIDE SEQUENCE [LARGE SCALE GENOMIC DNA]</scope>
    <source>
        <strain evidence="1 2">JP610</strain>
    </source>
</reference>
<dbReference type="eggNOG" id="KOG0623">
    <property type="taxonomic scope" value="Eukaryota"/>
</dbReference>
<protein>
    <submittedName>
        <fullName evidence="1">Uncharacterized protein</fullName>
    </submittedName>
</protein>
<dbReference type="GeneID" id="25915729"/>
<sequence length="64" mass="6908">KSHGCTPTPPVSPTEYPDKHVIAQRLPGPKGEGYCWYQATIKGGREGRDLDAWALVRACEALGA</sequence>
<keyword evidence="2" id="KW-1185">Reference proteome</keyword>
<dbReference type="STRING" id="667725.A0A0L0F667"/>
<proteinExistence type="predicted"/>
<dbReference type="Gene3D" id="3.20.20.70">
    <property type="entry name" value="Aldolase class I"/>
    <property type="match status" value="1"/>
</dbReference>
<gene>
    <name evidence="1" type="ORF">SARC_15225</name>
</gene>